<feature type="signal peptide" evidence="1">
    <location>
        <begin position="1"/>
        <end position="22"/>
    </location>
</feature>
<dbReference type="OrthoDB" id="9794348at2"/>
<evidence type="ECO:0000256" key="1">
    <source>
        <dbReference type="SAM" id="SignalP"/>
    </source>
</evidence>
<dbReference type="Gene3D" id="3.40.30.10">
    <property type="entry name" value="Glutaredoxin"/>
    <property type="match status" value="1"/>
</dbReference>
<keyword evidence="4" id="KW-1185">Reference proteome</keyword>
<dbReference type="SUPFAM" id="SSF52833">
    <property type="entry name" value="Thioredoxin-like"/>
    <property type="match status" value="1"/>
</dbReference>
<proteinExistence type="predicted"/>
<dbReference type="Proteomes" id="UP000248079">
    <property type="component" value="Unassembled WGS sequence"/>
</dbReference>
<evidence type="ECO:0000313" key="4">
    <source>
        <dbReference type="Proteomes" id="UP000248079"/>
    </source>
</evidence>
<sequence length="446" mass="52368">MIMKKIFLTLIISSCMIGSNLAQTSKKACKLSNSLYKLWDKGKIDKATELSLELYRIDPPMLVERIHNTLAFQIKNDPNQYRLKYFEKLYNEDNQEINKIIAPMYLWSKTVNTNNKTVLKSIVKELNSLLKDSSNYNSRAERYYILILNELAEKNSIDNKTRENLIIRIIQKLETYSFLVDIPSNRKESKKRAWHRYILAFCYDYLYTNIDHKEEYLKMASDYSPDLNDRLYESTYFYDANILNENGPILEFKTKYQKYIANNNSETETLDLLSEIAFSNPSENNIEALQECFVKINSDGEFKTYWEKYVNGKGKAVPAVTIKFENEELDLTKKSDEWIYIDVWGTWCKPCCKELPQLQSFYLANQDVSNSKLKIYTLSFGSKNLSNFMSKNKYTFPVSEIDKKTNNLFEISAYPTKILITPSGNYIKIPHGVNWKMYIENYTLMN</sequence>
<organism evidence="3 4">
    <name type="scientific">Marinifilum breve</name>
    <dbReference type="NCBI Taxonomy" id="2184082"/>
    <lineage>
        <taxon>Bacteria</taxon>
        <taxon>Pseudomonadati</taxon>
        <taxon>Bacteroidota</taxon>
        <taxon>Bacteroidia</taxon>
        <taxon>Marinilabiliales</taxon>
        <taxon>Marinifilaceae</taxon>
    </lineage>
</organism>
<keyword evidence="1" id="KW-0732">Signal</keyword>
<dbReference type="CDD" id="cd02966">
    <property type="entry name" value="TlpA_like_family"/>
    <property type="match status" value="1"/>
</dbReference>
<dbReference type="InterPro" id="IPR012336">
    <property type="entry name" value="Thioredoxin-like_fold"/>
</dbReference>
<dbReference type="PANTHER" id="PTHR42852">
    <property type="entry name" value="THIOL:DISULFIDE INTERCHANGE PROTEIN DSBE"/>
    <property type="match status" value="1"/>
</dbReference>
<dbReference type="AlphaFoldDB" id="A0A2V3ZXN8"/>
<feature type="chain" id="PRO_5015944164" description="Thioredoxin-like fold domain-containing protein" evidence="1">
    <location>
        <begin position="23"/>
        <end position="446"/>
    </location>
</feature>
<feature type="domain" description="Thioredoxin-like fold" evidence="2">
    <location>
        <begin position="339"/>
        <end position="425"/>
    </location>
</feature>
<name>A0A2V3ZXN8_9BACT</name>
<evidence type="ECO:0000313" key="3">
    <source>
        <dbReference type="EMBL" id="PXY01086.1"/>
    </source>
</evidence>
<dbReference type="Pfam" id="PF13905">
    <property type="entry name" value="Thioredoxin_8"/>
    <property type="match status" value="1"/>
</dbReference>
<protein>
    <recommendedName>
        <fullName evidence="2">Thioredoxin-like fold domain-containing protein</fullName>
    </recommendedName>
</protein>
<dbReference type="InterPro" id="IPR050553">
    <property type="entry name" value="Thioredoxin_ResA/DsbE_sf"/>
</dbReference>
<accession>A0A2V3ZXN8</accession>
<dbReference type="PANTHER" id="PTHR42852:SF17">
    <property type="entry name" value="THIOREDOXIN-LIKE PROTEIN HI_1115"/>
    <property type="match status" value="1"/>
</dbReference>
<gene>
    <name evidence="3" type="ORF">DF185_10565</name>
</gene>
<comment type="caution">
    <text evidence="3">The sequence shown here is derived from an EMBL/GenBank/DDBJ whole genome shotgun (WGS) entry which is preliminary data.</text>
</comment>
<evidence type="ECO:0000259" key="2">
    <source>
        <dbReference type="Pfam" id="PF13905"/>
    </source>
</evidence>
<reference evidence="3 4" key="1">
    <citation type="submission" date="2018-05" db="EMBL/GenBank/DDBJ databases">
        <title>Marinifilum breve JC075T sp. nov., a marine bacterium isolated from Yongle Blue Hole in the South China Sea.</title>
        <authorList>
            <person name="Fu T."/>
        </authorList>
    </citation>
    <scope>NUCLEOTIDE SEQUENCE [LARGE SCALE GENOMIC DNA]</scope>
    <source>
        <strain evidence="3 4">JC075</strain>
    </source>
</reference>
<dbReference type="EMBL" id="QFLI01000004">
    <property type="protein sequence ID" value="PXY01086.1"/>
    <property type="molecule type" value="Genomic_DNA"/>
</dbReference>
<dbReference type="InterPro" id="IPR036249">
    <property type="entry name" value="Thioredoxin-like_sf"/>
</dbReference>